<dbReference type="EMBL" id="JAFLNM010000006">
    <property type="protein sequence ID" value="MBO0343481.1"/>
    <property type="molecule type" value="Genomic_DNA"/>
</dbReference>
<protein>
    <submittedName>
        <fullName evidence="2">Uncharacterized protein</fullName>
    </submittedName>
</protein>
<comment type="caution">
    <text evidence="2">The sequence shown here is derived from an EMBL/GenBank/DDBJ whole genome shotgun (WGS) entry which is preliminary data.</text>
</comment>
<dbReference type="RefSeq" id="WP_207030437.1">
    <property type="nucleotide sequence ID" value="NZ_JAFLNM010000006.1"/>
</dbReference>
<keyword evidence="3" id="KW-1185">Reference proteome</keyword>
<sequence length="230" mass="26227">MQHNYYAKTQKQQQQIQIFIGAAAFLVVLIFSLIAWATKFYLLVIVVIPIVLSIIAPFFDVPALKKSGKLKYHSLLFISEAPRNGLLKVHGGTLLDYVFVIDGQKNNKQRTRFILRQYVQGLLDLIISYETNNTEPLVVRGTSYIINERTAKRIGFRKVKGDGIQRLILILNYFNVMIQYSIAKGKLSFPRLTDTNTFEATLNELIAKKGEIERLNGMLKKSITSEKNTI</sequence>
<keyword evidence="1" id="KW-0812">Transmembrane</keyword>
<reference evidence="2 3" key="1">
    <citation type="submission" date="2021-03" db="EMBL/GenBank/DDBJ databases">
        <title>Muricauda lutimaris sp. nov. and Muricauda ruestringensis sp. nov, two marine members of the Flavobacteriaceae isolated from deep sea sediments of Western Pacific.</title>
        <authorList>
            <person name="Zhao S."/>
            <person name="Liu R."/>
        </authorList>
    </citation>
    <scope>NUCLEOTIDE SEQUENCE [LARGE SCALE GENOMIC DNA]</scope>
    <source>
        <strain evidence="2 3">BC31-3-A3</strain>
    </source>
</reference>
<name>A0ABS3FLX6_9FLAO</name>
<gene>
    <name evidence="2" type="ORF">J0654_17635</name>
</gene>
<keyword evidence="1" id="KW-1133">Transmembrane helix</keyword>
<proteinExistence type="predicted"/>
<feature type="transmembrane region" description="Helical" evidence="1">
    <location>
        <begin position="40"/>
        <end position="59"/>
    </location>
</feature>
<keyword evidence="1" id="KW-0472">Membrane</keyword>
<dbReference type="Proteomes" id="UP000664807">
    <property type="component" value="Unassembled WGS sequence"/>
</dbReference>
<feature type="transmembrane region" description="Helical" evidence="1">
    <location>
        <begin position="16"/>
        <end position="34"/>
    </location>
</feature>
<evidence type="ECO:0000256" key="1">
    <source>
        <dbReference type="SAM" id="Phobius"/>
    </source>
</evidence>
<evidence type="ECO:0000313" key="2">
    <source>
        <dbReference type="EMBL" id="MBO0343481.1"/>
    </source>
</evidence>
<accession>A0ABS3FLX6</accession>
<evidence type="ECO:0000313" key="3">
    <source>
        <dbReference type="Proteomes" id="UP000664807"/>
    </source>
</evidence>
<organism evidence="2 3">
    <name type="scientific">Flagellimonas profundi</name>
    <dbReference type="NCBI Taxonomy" id="2915620"/>
    <lineage>
        <taxon>Bacteria</taxon>
        <taxon>Pseudomonadati</taxon>
        <taxon>Bacteroidota</taxon>
        <taxon>Flavobacteriia</taxon>
        <taxon>Flavobacteriales</taxon>
        <taxon>Flavobacteriaceae</taxon>
        <taxon>Flagellimonas</taxon>
    </lineage>
</organism>